<gene>
    <name evidence="1" type="ORF">HHS34_005505</name>
</gene>
<name>A0ACD5HIM8_9PROT</name>
<protein>
    <submittedName>
        <fullName evidence="1">Uncharacterized protein</fullName>
    </submittedName>
</protein>
<evidence type="ECO:0000313" key="1">
    <source>
        <dbReference type="EMBL" id="XRI74649.1"/>
    </source>
</evidence>
<sequence>MSSPISRLALFLLLLVWSAMFMVGSAHFAGITAAQALALYGAILPWLTVIAILLFRDWLWEYIVGTWGIWEARKDLRLLAHDLSIVETWRMGGRMGIRAFLALFFLTVAVVAGFGVAFLTASVQILLKQNPPSLDWNHGISNILVFVLLPSWVLYGTYLLFWRWKFPRPNLPQEAIPAVASIAAWQKQGYLNNKEEAVAFLSLLQTACPEFTSPRSFPWKVLFFSLPAFSWHFYLWAGGQTAFPLAVSASIGLLGAASVFILLWWLVPWTIAQTRSLLAPEQTPVCRYPPIIRLWQLAESLARIA</sequence>
<dbReference type="Proteomes" id="UP001195965">
    <property type="component" value="Chromosome"/>
</dbReference>
<dbReference type="EMBL" id="CP127526">
    <property type="protein sequence ID" value="XRI74649.1"/>
    <property type="molecule type" value="Genomic_DNA"/>
</dbReference>
<organism evidence="1 2">
    <name type="scientific">Acidithiobacillus montserratensis</name>
    <dbReference type="NCBI Taxonomy" id="2729135"/>
    <lineage>
        <taxon>Bacteria</taxon>
        <taxon>Pseudomonadati</taxon>
        <taxon>Pseudomonadota</taxon>
        <taxon>Acidithiobacillia</taxon>
        <taxon>Acidithiobacillales</taxon>
        <taxon>Acidithiobacillaceae</taxon>
        <taxon>Acidithiobacillus</taxon>
    </lineage>
</organism>
<evidence type="ECO:0000313" key="2">
    <source>
        <dbReference type="Proteomes" id="UP001195965"/>
    </source>
</evidence>
<accession>A0ACD5HIM8</accession>
<reference evidence="1 2" key="1">
    <citation type="journal article" date="2021" name="ISME J.">
        <title>Genomic evolution of the class Acidithiobacillia: deep-branching Proteobacteria living in extreme acidic conditions.</title>
        <authorList>
            <person name="Moya-Beltran A."/>
            <person name="Beard S."/>
            <person name="Rojas-Villalobos C."/>
            <person name="Issotta F."/>
            <person name="Gallardo Y."/>
            <person name="Ulloa R."/>
            <person name="Giaveno A."/>
            <person name="Degli Esposti M."/>
            <person name="Johnson D.B."/>
            <person name="Quatrini R."/>
        </authorList>
    </citation>
    <scope>NUCLEOTIDE SEQUENCE [LARGE SCALE GENOMIC DNA]</scope>
    <source>
        <strain evidence="1 2">GG1-14</strain>
    </source>
</reference>
<keyword evidence="2" id="KW-1185">Reference proteome</keyword>
<proteinExistence type="predicted"/>